<feature type="compositionally biased region" description="Acidic residues" evidence="1">
    <location>
        <begin position="24"/>
        <end position="82"/>
    </location>
</feature>
<proteinExistence type="predicted"/>
<feature type="compositionally biased region" description="Pro residues" evidence="1">
    <location>
        <begin position="278"/>
        <end position="289"/>
    </location>
</feature>
<evidence type="ECO:0000313" key="2">
    <source>
        <dbReference type="EMBL" id="GLI68999.1"/>
    </source>
</evidence>
<organism evidence="2 3">
    <name type="scientific">Volvox africanus</name>
    <dbReference type="NCBI Taxonomy" id="51714"/>
    <lineage>
        <taxon>Eukaryota</taxon>
        <taxon>Viridiplantae</taxon>
        <taxon>Chlorophyta</taxon>
        <taxon>core chlorophytes</taxon>
        <taxon>Chlorophyceae</taxon>
        <taxon>CS clade</taxon>
        <taxon>Chlamydomonadales</taxon>
        <taxon>Volvocaceae</taxon>
        <taxon>Volvox</taxon>
    </lineage>
</organism>
<feature type="compositionally biased region" description="Polar residues" evidence="1">
    <location>
        <begin position="1"/>
        <end position="10"/>
    </location>
</feature>
<evidence type="ECO:0000313" key="3">
    <source>
        <dbReference type="Proteomes" id="UP001165090"/>
    </source>
</evidence>
<sequence>MASDVETQAYGQYVNAEDILDKQIEDDDGENSDDDSEDETDDGDSETDSETETESDSETETESELESESSSEDETETEPEITETERTTTGTGEDKSPRPQQPLSVGDERQVLNESSAEDAELLTYGGEAHPFAEQPLEGFNAAPIQCSLPPATSRSGSREGTLLHHTTLAEDEGASDAEPTPDGQDEPVVCSLPPAVSRNGSRECSRKSSHREASTSESGLRRSSSSLPPINLRSGGNQQPSRKGSSSSSQAAAKRSQASSPKQGSPSRNPIAAPRYFQPPAPPPPPPKPKPRERHDTSAVDPMFLQTAVYRTVPNVGRVYDWKLQHEVNAALSKQRKQQAQMEKVLEAARLQLQVREANERAFQQWVATKDMEKHQQYQQNRRIAYVTSVYQNLVKEDPVERKAREALWVSNFAYTSSGDTPPRLIARERVSEDSERFRL</sequence>
<dbReference type="EMBL" id="BSDZ01000080">
    <property type="protein sequence ID" value="GLI68999.1"/>
    <property type="molecule type" value="Genomic_DNA"/>
</dbReference>
<dbReference type="Proteomes" id="UP001165090">
    <property type="component" value="Unassembled WGS sequence"/>
</dbReference>
<gene>
    <name evidence="2" type="ORF">VaNZ11_013536</name>
</gene>
<feature type="region of interest" description="Disordered" evidence="1">
    <location>
        <begin position="1"/>
        <end position="297"/>
    </location>
</feature>
<accession>A0ABQ5SGV3</accession>
<reference evidence="2 3" key="1">
    <citation type="journal article" date="2023" name="IScience">
        <title>Expanded male sex-determining region conserved during the evolution of homothallism in the green alga Volvox.</title>
        <authorList>
            <person name="Yamamoto K."/>
            <person name="Matsuzaki R."/>
            <person name="Mahakham W."/>
            <person name="Heman W."/>
            <person name="Sekimoto H."/>
            <person name="Kawachi M."/>
            <person name="Minakuchi Y."/>
            <person name="Toyoda A."/>
            <person name="Nozaki H."/>
        </authorList>
    </citation>
    <scope>NUCLEOTIDE SEQUENCE [LARGE SCALE GENOMIC DNA]</scope>
    <source>
        <strain evidence="2 3">NIES-4468</strain>
    </source>
</reference>
<feature type="compositionally biased region" description="Low complexity" evidence="1">
    <location>
        <begin position="216"/>
        <end position="264"/>
    </location>
</feature>
<comment type="caution">
    <text evidence="2">The sequence shown here is derived from an EMBL/GenBank/DDBJ whole genome shotgun (WGS) entry which is preliminary data.</text>
</comment>
<evidence type="ECO:0000256" key="1">
    <source>
        <dbReference type="SAM" id="MobiDB-lite"/>
    </source>
</evidence>
<feature type="compositionally biased region" description="Basic and acidic residues" evidence="1">
    <location>
        <begin position="201"/>
        <end position="215"/>
    </location>
</feature>
<name>A0ABQ5SGV3_9CHLO</name>
<protein>
    <submittedName>
        <fullName evidence="2">Uncharacterized protein</fullName>
    </submittedName>
</protein>
<keyword evidence="3" id="KW-1185">Reference proteome</keyword>